<keyword evidence="2" id="KW-1185">Reference proteome</keyword>
<dbReference type="AlphaFoldDB" id="A0AAN7AE94"/>
<evidence type="ECO:0000313" key="1">
    <source>
        <dbReference type="EMBL" id="KAK4183369.1"/>
    </source>
</evidence>
<proteinExistence type="predicted"/>
<gene>
    <name evidence="1" type="ORF">QBC35DRAFT_478223</name>
</gene>
<reference evidence="1" key="2">
    <citation type="submission" date="2023-05" db="EMBL/GenBank/DDBJ databases">
        <authorList>
            <consortium name="Lawrence Berkeley National Laboratory"/>
            <person name="Steindorff A."/>
            <person name="Hensen N."/>
            <person name="Bonometti L."/>
            <person name="Westerberg I."/>
            <person name="Brannstrom I.O."/>
            <person name="Guillou S."/>
            <person name="Cros-Aarteil S."/>
            <person name="Calhoun S."/>
            <person name="Haridas S."/>
            <person name="Kuo A."/>
            <person name="Mondo S."/>
            <person name="Pangilinan J."/>
            <person name="Riley R."/>
            <person name="Labutti K."/>
            <person name="Andreopoulos B."/>
            <person name="Lipzen A."/>
            <person name="Chen C."/>
            <person name="Yanf M."/>
            <person name="Daum C."/>
            <person name="Ng V."/>
            <person name="Clum A."/>
            <person name="Ohm R."/>
            <person name="Martin F."/>
            <person name="Silar P."/>
            <person name="Natvig D."/>
            <person name="Lalanne C."/>
            <person name="Gautier V."/>
            <person name="Ament-Velasquez S.L."/>
            <person name="Kruys A."/>
            <person name="Hutchinson M.I."/>
            <person name="Powell A.J."/>
            <person name="Barry K."/>
            <person name="Miller A.N."/>
            <person name="Grigoriev I.V."/>
            <person name="Debuchy R."/>
            <person name="Gladieux P."/>
            <person name="Thoren M.H."/>
            <person name="Johannesson H."/>
        </authorList>
    </citation>
    <scope>NUCLEOTIDE SEQUENCE</scope>
    <source>
        <strain evidence="1">PSN309</strain>
    </source>
</reference>
<reference evidence="1" key="1">
    <citation type="journal article" date="2023" name="Mol. Phylogenet. Evol.">
        <title>Genome-scale phylogeny and comparative genomics of the fungal order Sordariales.</title>
        <authorList>
            <person name="Hensen N."/>
            <person name="Bonometti L."/>
            <person name="Westerberg I."/>
            <person name="Brannstrom I.O."/>
            <person name="Guillou S."/>
            <person name="Cros-Aarteil S."/>
            <person name="Calhoun S."/>
            <person name="Haridas S."/>
            <person name="Kuo A."/>
            <person name="Mondo S."/>
            <person name="Pangilinan J."/>
            <person name="Riley R."/>
            <person name="LaButti K."/>
            <person name="Andreopoulos B."/>
            <person name="Lipzen A."/>
            <person name="Chen C."/>
            <person name="Yan M."/>
            <person name="Daum C."/>
            <person name="Ng V."/>
            <person name="Clum A."/>
            <person name="Steindorff A."/>
            <person name="Ohm R.A."/>
            <person name="Martin F."/>
            <person name="Silar P."/>
            <person name="Natvig D.O."/>
            <person name="Lalanne C."/>
            <person name="Gautier V."/>
            <person name="Ament-Velasquez S.L."/>
            <person name="Kruys A."/>
            <person name="Hutchinson M.I."/>
            <person name="Powell A.J."/>
            <person name="Barry K."/>
            <person name="Miller A.N."/>
            <person name="Grigoriev I.V."/>
            <person name="Debuchy R."/>
            <person name="Gladieux P."/>
            <person name="Hiltunen Thoren M."/>
            <person name="Johannesson H."/>
        </authorList>
    </citation>
    <scope>NUCLEOTIDE SEQUENCE</scope>
    <source>
        <strain evidence="1">PSN309</strain>
    </source>
</reference>
<protein>
    <submittedName>
        <fullName evidence="1">Uncharacterized protein</fullName>
    </submittedName>
</protein>
<sequence>MSTDPNNLWPYMAEPPSSAPNCHQCKSLSTLKRVLPENPNGNRVDVLISYATTVPEESFSLSQTRYRGNLRGNPPCYCGKSSKQQVAGVYSEFRKQRGAISSPPGALHYVCRLGTCDYYKPRVGKEENM</sequence>
<dbReference type="EMBL" id="MU864554">
    <property type="protein sequence ID" value="KAK4183369.1"/>
    <property type="molecule type" value="Genomic_DNA"/>
</dbReference>
<comment type="caution">
    <text evidence="1">The sequence shown here is derived from an EMBL/GenBank/DDBJ whole genome shotgun (WGS) entry which is preliminary data.</text>
</comment>
<name>A0AAN7AE94_9PEZI</name>
<organism evidence="1 2">
    <name type="scientific">Podospora australis</name>
    <dbReference type="NCBI Taxonomy" id="1536484"/>
    <lineage>
        <taxon>Eukaryota</taxon>
        <taxon>Fungi</taxon>
        <taxon>Dikarya</taxon>
        <taxon>Ascomycota</taxon>
        <taxon>Pezizomycotina</taxon>
        <taxon>Sordariomycetes</taxon>
        <taxon>Sordariomycetidae</taxon>
        <taxon>Sordariales</taxon>
        <taxon>Podosporaceae</taxon>
        <taxon>Podospora</taxon>
    </lineage>
</organism>
<evidence type="ECO:0000313" key="2">
    <source>
        <dbReference type="Proteomes" id="UP001302126"/>
    </source>
</evidence>
<dbReference type="Proteomes" id="UP001302126">
    <property type="component" value="Unassembled WGS sequence"/>
</dbReference>
<accession>A0AAN7AE94</accession>